<dbReference type="CDD" id="cd18799">
    <property type="entry name" value="SF2_C_EcoAI-like"/>
    <property type="match status" value="1"/>
</dbReference>
<dbReference type="InterPro" id="IPR014001">
    <property type="entry name" value="Helicase_ATP-bd"/>
</dbReference>
<keyword evidence="4" id="KW-1185">Reference proteome</keyword>
<keyword evidence="3" id="KW-0378">Hydrolase</keyword>
<dbReference type="PROSITE" id="PS51192">
    <property type="entry name" value="HELICASE_ATP_BIND_1"/>
    <property type="match status" value="1"/>
</dbReference>
<dbReference type="STRING" id="33978.A6M13_02705"/>
<dbReference type="GO" id="GO:0005524">
    <property type="term" value="F:ATP binding"/>
    <property type="evidence" value="ECO:0007669"/>
    <property type="project" value="InterPro"/>
</dbReference>
<dbReference type="SUPFAM" id="SSF52540">
    <property type="entry name" value="P-loop containing nucleoside triphosphate hydrolases"/>
    <property type="match status" value="1"/>
</dbReference>
<dbReference type="InterPro" id="IPR025202">
    <property type="entry name" value="PLD-like_dom"/>
</dbReference>
<dbReference type="EMBL" id="MASJ01000012">
    <property type="protein sequence ID" value="OCS85587.1"/>
    <property type="molecule type" value="Genomic_DNA"/>
</dbReference>
<keyword evidence="3" id="KW-0347">Helicase</keyword>
<dbReference type="SUPFAM" id="SSF56024">
    <property type="entry name" value="Phospholipase D/nuclease"/>
    <property type="match status" value="1"/>
</dbReference>
<comment type="caution">
    <text evidence="3">The sequence shown here is derived from an EMBL/GenBank/DDBJ whole genome shotgun (WGS) entry which is preliminary data.</text>
</comment>
<dbReference type="Pfam" id="PF00271">
    <property type="entry name" value="Helicase_C"/>
    <property type="match status" value="1"/>
</dbReference>
<dbReference type="Gene3D" id="3.30.870.10">
    <property type="entry name" value="Endonuclease Chain A"/>
    <property type="match status" value="1"/>
</dbReference>
<keyword evidence="3" id="KW-0547">Nucleotide-binding</keyword>
<dbReference type="SMART" id="SM00490">
    <property type="entry name" value="HELICc"/>
    <property type="match status" value="1"/>
</dbReference>
<evidence type="ECO:0000259" key="1">
    <source>
        <dbReference type="PROSITE" id="PS51192"/>
    </source>
</evidence>
<sequence length="790" mass="90645">MKLITTNLVHDLQQLSDDATHIAWVTAFAMKSGVQLMLPTLQRASEQQCTIQLLIGDYLAITQPDALELLLTELPHAELRLYETYGQAFHPKAYLFQHRQTQHVIVGSSNLSKSAMTAGIEWNLHTVDATTFEHAVEEFQQLFYAPQTVPLNTMTLAQYRERYERANTVRPLSNAWNEADETTLMYGATSTHVSYTYEHAEPLPVIAPRPAQQLALQALYETVTQGYSKALVVLATGLGKTFLAAFFAQRYKRILFVAHRDEILQQAHEAFSLIYPERTRGYFHRTEKNTTCDIVFASIYTLSMPTHLHKFDARNFDLIIVDEFHHAVAPTYQRLLQHFSPQFLLGITATPERTDNKDVYALCDGNVAIEIHFLDAISKQWLSPFQYYGVRDRIDYRSIRWLGTKYDEQQLIDAQQQHDVAHAIFQKWQMYKQSQTIGFCSSVAQARYLAHYFSEQGVHARALTGTDDLPYRQHIRQQLRDGTIDIIFTVDLFNEGVDIPTVDTLLFVRPTESLTIYTQQIGRGLRLAEGKSHCVIIDFIGNYRNAERKLRLFYPNLQPTESLPISTYTQIDGTACTLQFDLEVIDLIEEMTKKQQSYRQQIIDAFSHLQADLGTRPSYLHMHLYSGFRALNLAKEFGGYFAFLHAIGQLSPSEQHIYETYAALLKDIEKTAMTKSYKMVLLRAMLLRGETLWHTAIEASEVAPYFSAYLQQAPQSHIDVIDHQPSKVRSLIKRMPMSTWAKSSKGLVQFDGTTFSFTSTIATEHQAVLYDWVQQICAFRLHTYFEKKSI</sequence>
<keyword evidence="3" id="KW-0067">ATP-binding</keyword>
<dbReference type="Pfam" id="PF04851">
    <property type="entry name" value="ResIII"/>
    <property type="match status" value="1"/>
</dbReference>
<dbReference type="InterPro" id="IPR050742">
    <property type="entry name" value="Helicase_Restrict-Modif_Enz"/>
</dbReference>
<feature type="domain" description="Helicase ATP-binding" evidence="1">
    <location>
        <begin position="221"/>
        <end position="369"/>
    </location>
</feature>
<name>A0A1C0YEI3_9BACL</name>
<feature type="domain" description="Helicase C-terminal" evidence="2">
    <location>
        <begin position="406"/>
        <end position="565"/>
    </location>
</feature>
<dbReference type="GO" id="GO:0005829">
    <property type="term" value="C:cytosol"/>
    <property type="evidence" value="ECO:0007669"/>
    <property type="project" value="TreeGrafter"/>
</dbReference>
<protein>
    <submittedName>
        <fullName evidence="3">DNA helicase</fullName>
    </submittedName>
</protein>
<dbReference type="InterPro" id="IPR001650">
    <property type="entry name" value="Helicase_C-like"/>
</dbReference>
<evidence type="ECO:0000313" key="3">
    <source>
        <dbReference type="EMBL" id="OCS85587.1"/>
    </source>
</evidence>
<dbReference type="Pfam" id="PF13091">
    <property type="entry name" value="PLDc_2"/>
    <property type="match status" value="1"/>
</dbReference>
<dbReference type="AlphaFoldDB" id="A0A1C0YEI3"/>
<dbReference type="PANTHER" id="PTHR47396">
    <property type="entry name" value="TYPE I RESTRICTION ENZYME ECOKI R PROTEIN"/>
    <property type="match status" value="1"/>
</dbReference>
<dbReference type="GO" id="GO:0004386">
    <property type="term" value="F:helicase activity"/>
    <property type="evidence" value="ECO:0007669"/>
    <property type="project" value="UniProtKB-KW"/>
</dbReference>
<dbReference type="Proteomes" id="UP000093199">
    <property type="component" value="Unassembled WGS sequence"/>
</dbReference>
<gene>
    <name evidence="3" type="ORF">A6M13_02705</name>
</gene>
<dbReference type="CDD" id="cd18032">
    <property type="entry name" value="DEXHc_RE_I_III_res"/>
    <property type="match status" value="1"/>
</dbReference>
<dbReference type="PROSITE" id="PS51194">
    <property type="entry name" value="HELICASE_CTER"/>
    <property type="match status" value="1"/>
</dbReference>
<dbReference type="Gene3D" id="3.40.50.300">
    <property type="entry name" value="P-loop containing nucleotide triphosphate hydrolases"/>
    <property type="match status" value="2"/>
</dbReference>
<dbReference type="InterPro" id="IPR027417">
    <property type="entry name" value="P-loop_NTPase"/>
</dbReference>
<evidence type="ECO:0000259" key="2">
    <source>
        <dbReference type="PROSITE" id="PS51194"/>
    </source>
</evidence>
<proteinExistence type="predicted"/>
<dbReference type="RefSeq" id="WP_066544732.1">
    <property type="nucleotide sequence ID" value="NZ_MASJ01000012.1"/>
</dbReference>
<accession>A0A1C0YEI3</accession>
<reference evidence="3 4" key="1">
    <citation type="submission" date="2016-07" db="EMBL/GenBank/DDBJ databases">
        <title>Caryophanon tenue genome sequencing.</title>
        <authorList>
            <person name="Verma A."/>
            <person name="Pal Y."/>
            <person name="Krishnamurthi S."/>
        </authorList>
    </citation>
    <scope>NUCLEOTIDE SEQUENCE [LARGE SCALE GENOMIC DNA]</scope>
    <source>
        <strain evidence="3 4">DSM 14152</strain>
    </source>
</reference>
<dbReference type="PANTHER" id="PTHR47396:SF1">
    <property type="entry name" value="ATP-DEPENDENT HELICASE IRC3-RELATED"/>
    <property type="match status" value="1"/>
</dbReference>
<dbReference type="InterPro" id="IPR006935">
    <property type="entry name" value="Helicase/UvrB_N"/>
</dbReference>
<dbReference type="SMART" id="SM00487">
    <property type="entry name" value="DEXDc"/>
    <property type="match status" value="1"/>
</dbReference>
<evidence type="ECO:0000313" key="4">
    <source>
        <dbReference type="Proteomes" id="UP000093199"/>
    </source>
</evidence>
<dbReference type="GO" id="GO:0003677">
    <property type="term" value="F:DNA binding"/>
    <property type="evidence" value="ECO:0007669"/>
    <property type="project" value="InterPro"/>
</dbReference>
<dbReference type="OrthoDB" id="9802848at2"/>
<dbReference type="GO" id="GO:0016787">
    <property type="term" value="F:hydrolase activity"/>
    <property type="evidence" value="ECO:0007669"/>
    <property type="project" value="InterPro"/>
</dbReference>
<organism evidence="3 4">
    <name type="scientific">Caryophanon tenue</name>
    <dbReference type="NCBI Taxonomy" id="33978"/>
    <lineage>
        <taxon>Bacteria</taxon>
        <taxon>Bacillati</taxon>
        <taxon>Bacillota</taxon>
        <taxon>Bacilli</taxon>
        <taxon>Bacillales</taxon>
        <taxon>Caryophanaceae</taxon>
        <taxon>Caryophanon</taxon>
    </lineage>
</organism>